<dbReference type="Gene3D" id="3.40.630.30">
    <property type="match status" value="1"/>
</dbReference>
<dbReference type="EMBL" id="CP090145">
    <property type="protein sequence ID" value="UOX32869.1"/>
    <property type="molecule type" value="Genomic_DNA"/>
</dbReference>
<reference evidence="2" key="2">
    <citation type="submission" date="2022-04" db="EMBL/GenBank/DDBJ databases">
        <title>Complete Genome Sequence of Flavobacterium sediminilitoris YSM-43, Isolated from a Tidal Sediment.</title>
        <authorList>
            <person name="Lee P.A."/>
        </authorList>
    </citation>
    <scope>NUCLEOTIDE SEQUENCE</scope>
    <source>
        <strain evidence="2">YSM-43</strain>
    </source>
</reference>
<dbReference type="InterPro" id="IPR016181">
    <property type="entry name" value="Acyl_CoA_acyltransferase"/>
</dbReference>
<dbReference type="PROSITE" id="PS51186">
    <property type="entry name" value="GNAT"/>
    <property type="match status" value="1"/>
</dbReference>
<proteinExistence type="predicted"/>
<accession>A0ABY4HM14</accession>
<dbReference type="Pfam" id="PF00583">
    <property type="entry name" value="Acetyltransf_1"/>
    <property type="match status" value="1"/>
</dbReference>
<sequence>MKIQNSTVNDIEDIRRLYDEAIAYQKNKKGLPWQILAKEIIEMEIIENRQWKLVIDNEIACVWVTTFSDPEIWGEKNLTPSVYLHRIATNPKFRGQNVISKVINWAKEFGVQNKKSKLRLDTAGINPGLITMYVKNGFKFIDITEIGSSEKLPTHYHNVPICLFEITLDTAFL</sequence>
<keyword evidence="3" id="KW-1185">Reference proteome</keyword>
<dbReference type="CDD" id="cd04301">
    <property type="entry name" value="NAT_SF"/>
    <property type="match status" value="1"/>
</dbReference>
<dbReference type="Proteomes" id="UP000830454">
    <property type="component" value="Chromosome"/>
</dbReference>
<dbReference type="RefSeq" id="WP_246915670.1">
    <property type="nucleotide sequence ID" value="NZ_CP090145.1"/>
</dbReference>
<gene>
    <name evidence="2" type="ORF">LXD69_12580</name>
</gene>
<evidence type="ECO:0000313" key="2">
    <source>
        <dbReference type="EMBL" id="UOX32869.1"/>
    </source>
</evidence>
<feature type="domain" description="N-acetyltransferase" evidence="1">
    <location>
        <begin position="1"/>
        <end position="169"/>
    </location>
</feature>
<organism evidence="2 3">
    <name type="scientific">Flavobacterium sediminilitoris</name>
    <dbReference type="NCBI Taxonomy" id="2024526"/>
    <lineage>
        <taxon>Bacteria</taxon>
        <taxon>Pseudomonadati</taxon>
        <taxon>Bacteroidota</taxon>
        <taxon>Flavobacteriia</taxon>
        <taxon>Flavobacteriales</taxon>
        <taxon>Flavobacteriaceae</taxon>
        <taxon>Flavobacterium</taxon>
    </lineage>
</organism>
<evidence type="ECO:0000313" key="3">
    <source>
        <dbReference type="Proteomes" id="UP000830454"/>
    </source>
</evidence>
<name>A0ABY4HM14_9FLAO</name>
<protein>
    <submittedName>
        <fullName evidence="2">GNAT family N-acetyltransferase</fullName>
    </submittedName>
</protein>
<evidence type="ECO:0000259" key="1">
    <source>
        <dbReference type="PROSITE" id="PS51186"/>
    </source>
</evidence>
<dbReference type="SUPFAM" id="SSF55729">
    <property type="entry name" value="Acyl-CoA N-acyltransferases (Nat)"/>
    <property type="match status" value="1"/>
</dbReference>
<dbReference type="InterPro" id="IPR000182">
    <property type="entry name" value="GNAT_dom"/>
</dbReference>
<reference evidence="2" key="1">
    <citation type="submission" date="2021-12" db="EMBL/GenBank/DDBJ databases">
        <authorList>
            <person name="Cha I.-T."/>
            <person name="Lee K.-E."/>
            <person name="Park S.-J."/>
        </authorList>
    </citation>
    <scope>NUCLEOTIDE SEQUENCE</scope>
    <source>
        <strain evidence="2">YSM-43</strain>
    </source>
</reference>